<evidence type="ECO:0000313" key="1">
    <source>
        <dbReference type="EMBL" id="OKL61920.1"/>
    </source>
</evidence>
<dbReference type="RefSeq" id="XP_020122041.1">
    <property type="nucleotide sequence ID" value="XM_020264278.1"/>
</dbReference>
<reference evidence="1 2" key="1">
    <citation type="submission" date="2015-06" db="EMBL/GenBank/DDBJ databases">
        <title>Talaromyces atroroseus IBT 11181 draft genome.</title>
        <authorList>
            <person name="Rasmussen K.B."/>
            <person name="Rasmussen S."/>
            <person name="Petersen B."/>
            <person name="Sicheritz-Ponten T."/>
            <person name="Mortensen U.H."/>
            <person name="Thrane U."/>
        </authorList>
    </citation>
    <scope>NUCLEOTIDE SEQUENCE [LARGE SCALE GENOMIC DNA]</scope>
    <source>
        <strain evidence="1 2">IBT 11181</strain>
    </source>
</reference>
<dbReference type="OrthoDB" id="1744869at2759"/>
<organism evidence="1 2">
    <name type="scientific">Talaromyces atroroseus</name>
    <dbReference type="NCBI Taxonomy" id="1441469"/>
    <lineage>
        <taxon>Eukaryota</taxon>
        <taxon>Fungi</taxon>
        <taxon>Dikarya</taxon>
        <taxon>Ascomycota</taxon>
        <taxon>Pezizomycotina</taxon>
        <taxon>Eurotiomycetes</taxon>
        <taxon>Eurotiomycetidae</taxon>
        <taxon>Eurotiales</taxon>
        <taxon>Trichocomaceae</taxon>
        <taxon>Talaromyces</taxon>
        <taxon>Talaromyces sect. Trachyspermi</taxon>
    </lineage>
</organism>
<accession>A0A225AM05</accession>
<dbReference type="STRING" id="1441469.A0A225AM05"/>
<proteinExistence type="predicted"/>
<evidence type="ECO:0000313" key="2">
    <source>
        <dbReference type="Proteomes" id="UP000214365"/>
    </source>
</evidence>
<protein>
    <submittedName>
        <fullName evidence="1">Uncharacterized protein</fullName>
    </submittedName>
</protein>
<dbReference type="GeneID" id="31002011"/>
<dbReference type="Proteomes" id="UP000214365">
    <property type="component" value="Unassembled WGS sequence"/>
</dbReference>
<name>A0A225AM05_TALAT</name>
<dbReference type="AlphaFoldDB" id="A0A225AM05"/>
<gene>
    <name evidence="1" type="ORF">UA08_02256</name>
</gene>
<sequence length="508" mass="54829">MTKSLGCVPGSVVGFGSLRCLPRRAVRDFSSRNGAKQCQALTWVARDPHSVTPKDIIAAYAHLRPPSEQSAVVPILFASPEFTPWIEPASPLLAEWATPLFNKIYPSNAPDVVHTVAAVVDRISTPRGKNNTLLGAEGISLLLADSSCVTASIAPPTRLRSSIAEEPSFFVEAKSAFKNGTDSQLSHEVGLRLAQTVFRNGRDKTLLGMRWTRDRSSNTYSLDECRELSTCFVTPLATKAHCSIKTPLYPVTQRRRVVSSMGNILRQVSKSAIGEDDMNTGIPASSELEKELPRYVSELGIPHQRVAVWALVEPSKTDLTTKARTRRDFQESILSGSKIHRVVSGGGGWGKKQGLLSLDPEITFEGQHRRPRSVSLGELFQAQTTNASLAEMSAYRDASEGKGLEENMASLSQVASPGDYIQFFVASDSLGSAEVVNQAAANLSYSFGVEAPLETETVGSSAAASRGEDVTIIPNHFGAISESAISYSHENISTKISVPGSRVELLVE</sequence>
<dbReference type="EMBL" id="LFMY01000003">
    <property type="protein sequence ID" value="OKL61920.1"/>
    <property type="molecule type" value="Genomic_DNA"/>
</dbReference>
<comment type="caution">
    <text evidence="1">The sequence shown here is derived from an EMBL/GenBank/DDBJ whole genome shotgun (WGS) entry which is preliminary data.</text>
</comment>
<keyword evidence="2" id="KW-1185">Reference proteome</keyword>